<protein>
    <submittedName>
        <fullName evidence="2">EDD domain protein, DegV family</fullName>
    </submittedName>
</protein>
<dbReference type="Pfam" id="PF02645">
    <property type="entry name" value="DegV"/>
    <property type="match status" value="1"/>
</dbReference>
<dbReference type="Gene3D" id="3.40.50.10170">
    <property type="match status" value="1"/>
</dbReference>
<dbReference type="GO" id="GO:0008289">
    <property type="term" value="F:lipid binding"/>
    <property type="evidence" value="ECO:0007669"/>
    <property type="project" value="UniProtKB-KW"/>
</dbReference>
<accession>A0A379CFX6</accession>
<gene>
    <name evidence="2" type="primary">degV</name>
    <name evidence="2" type="ORF">NCTC11460_01015</name>
</gene>
<dbReference type="RefSeq" id="WP_002844369.1">
    <property type="nucleotide sequence ID" value="NZ_CAMPYD010000016.1"/>
</dbReference>
<dbReference type="NCBIfam" id="TIGR00762">
    <property type="entry name" value="DegV"/>
    <property type="match status" value="1"/>
</dbReference>
<reference evidence="2 3" key="1">
    <citation type="submission" date="2018-06" db="EMBL/GenBank/DDBJ databases">
        <authorList>
            <consortium name="Pathogen Informatics"/>
            <person name="Doyle S."/>
        </authorList>
    </citation>
    <scope>NUCLEOTIDE SEQUENCE [LARGE SCALE GENOMIC DNA]</scope>
    <source>
        <strain evidence="2 3">NCTC11460</strain>
    </source>
</reference>
<sequence length="284" mass="30971">MSIKLIIDSASDISPDEANELGLELMPLLISFDDMDYKDGKTISKTEFYRQLKAHDQLPKTSQVTPYEYDQVISDVVSKGDTAIIITLASTLSGTCSSAQIAASNYPDDKVFVVDSMNVSVGERILIMHALDLIKQGLEAAEIVDILNEKKKQIKLLFLVNSLDSLYKGGRLSRLETMAGSFLSVKPILALEEGKIVIAGKGRGTKKSCHTHVELAKKYGEIDFSMPIYMAYSGDDESIVYNNSNAYEELFQKPIEEIGLTIIGSTVGTHAGVGAIAVGFFAKN</sequence>
<keyword evidence="1" id="KW-0446">Lipid-binding</keyword>
<organism evidence="2 3">
    <name type="scientific">Peptostreptococcus anaerobius</name>
    <dbReference type="NCBI Taxonomy" id="1261"/>
    <lineage>
        <taxon>Bacteria</taxon>
        <taxon>Bacillati</taxon>
        <taxon>Bacillota</taxon>
        <taxon>Clostridia</taxon>
        <taxon>Peptostreptococcales</taxon>
        <taxon>Peptostreptococcaceae</taxon>
        <taxon>Peptostreptococcus</taxon>
    </lineage>
</organism>
<dbReference type="PROSITE" id="PS51482">
    <property type="entry name" value="DEGV"/>
    <property type="match status" value="1"/>
</dbReference>
<dbReference type="EMBL" id="UGTB01000004">
    <property type="protein sequence ID" value="SUB61098.1"/>
    <property type="molecule type" value="Genomic_DNA"/>
</dbReference>
<dbReference type="AlphaFoldDB" id="A0A379CFX6"/>
<evidence type="ECO:0000313" key="3">
    <source>
        <dbReference type="Proteomes" id="UP000255101"/>
    </source>
</evidence>
<proteinExistence type="predicted"/>
<dbReference type="PANTHER" id="PTHR33434:SF2">
    <property type="entry name" value="FATTY ACID-BINDING PROTEIN TM_1468"/>
    <property type="match status" value="1"/>
</dbReference>
<dbReference type="Proteomes" id="UP000255101">
    <property type="component" value="Unassembled WGS sequence"/>
</dbReference>
<dbReference type="PANTHER" id="PTHR33434">
    <property type="entry name" value="DEGV DOMAIN-CONTAINING PROTEIN DR_1986-RELATED"/>
    <property type="match status" value="1"/>
</dbReference>
<dbReference type="Gene3D" id="3.30.1180.10">
    <property type="match status" value="1"/>
</dbReference>
<evidence type="ECO:0000313" key="2">
    <source>
        <dbReference type="EMBL" id="SUB61098.1"/>
    </source>
</evidence>
<dbReference type="GeneID" id="79843294"/>
<name>A0A379CFX6_9FIRM</name>
<dbReference type="InterPro" id="IPR050270">
    <property type="entry name" value="DegV_domain_contain"/>
</dbReference>
<evidence type="ECO:0000256" key="1">
    <source>
        <dbReference type="ARBA" id="ARBA00023121"/>
    </source>
</evidence>
<dbReference type="InterPro" id="IPR043168">
    <property type="entry name" value="DegV_C"/>
</dbReference>
<dbReference type="InterPro" id="IPR003797">
    <property type="entry name" value="DegV"/>
</dbReference>
<dbReference type="SUPFAM" id="SSF82549">
    <property type="entry name" value="DAK1/DegV-like"/>
    <property type="match status" value="1"/>
</dbReference>